<dbReference type="SUPFAM" id="SSF53822">
    <property type="entry name" value="Periplasmic binding protein-like I"/>
    <property type="match status" value="1"/>
</dbReference>
<evidence type="ECO:0000256" key="1">
    <source>
        <dbReference type="ARBA" id="ARBA00023015"/>
    </source>
</evidence>
<dbReference type="PROSITE" id="PS50932">
    <property type="entry name" value="HTH_LACI_2"/>
    <property type="match status" value="1"/>
</dbReference>
<keyword evidence="2 6" id="KW-0238">DNA-binding</keyword>
<dbReference type="InterPro" id="IPR028082">
    <property type="entry name" value="Peripla_BP_I"/>
</dbReference>
<name>A0A1H2A8Q7_9ACTN</name>
<dbReference type="Gene3D" id="3.40.50.2300">
    <property type="match status" value="2"/>
</dbReference>
<keyword evidence="1" id="KW-0805">Transcription regulation</keyword>
<proteinExistence type="predicted"/>
<evidence type="ECO:0000259" key="5">
    <source>
        <dbReference type="PROSITE" id="PS50932"/>
    </source>
</evidence>
<dbReference type="EMBL" id="LT629772">
    <property type="protein sequence ID" value="SDT42371.1"/>
    <property type="molecule type" value="Genomic_DNA"/>
</dbReference>
<dbReference type="InterPro" id="IPR046335">
    <property type="entry name" value="LacI/GalR-like_sensor"/>
</dbReference>
<evidence type="ECO:0000256" key="4">
    <source>
        <dbReference type="SAM" id="MobiDB-lite"/>
    </source>
</evidence>
<sequence>MRATVRDVAARAGVSPKTVSNVLNGTFRVSPATRQKVEEAVAALDYVPNLSARGLRNGRTGMIAVALPDLRMSYSAEMCHHFVVAAGKRGLHVQIEETAGGVDREVELMSRARAQLIDGLILNPVRLETTAVQRAVAMPPVVLIGEVDQPIVDHVWIDNTAAVREITQLLIDEGHRRIAIVGADNTATAQVRLIGFHQALEAAGISAEAALEIPSPDWHSTDAARWFGEFLDTHDVPEAVVCMTDTLAMGVISALHDHGLSVPGDVSVVGYDNITDSATMVPALTTIDFDKQKFAETAIDVLAARIADPNRPIMSVTIPHRIMRRASTRQRSTRKTGPRKTGTRKTGPRKPSTRKG</sequence>
<dbReference type="InterPro" id="IPR000843">
    <property type="entry name" value="HTH_LacI"/>
</dbReference>
<evidence type="ECO:0000256" key="2">
    <source>
        <dbReference type="ARBA" id="ARBA00023125"/>
    </source>
</evidence>
<dbReference type="PANTHER" id="PTHR30146">
    <property type="entry name" value="LACI-RELATED TRANSCRIPTIONAL REPRESSOR"/>
    <property type="match status" value="1"/>
</dbReference>
<evidence type="ECO:0000256" key="3">
    <source>
        <dbReference type="ARBA" id="ARBA00023163"/>
    </source>
</evidence>
<dbReference type="OrthoDB" id="2854648at2"/>
<evidence type="ECO:0000313" key="6">
    <source>
        <dbReference type="EMBL" id="SDT42371.1"/>
    </source>
</evidence>
<dbReference type="Pfam" id="PF13377">
    <property type="entry name" value="Peripla_BP_3"/>
    <property type="match status" value="1"/>
</dbReference>
<protein>
    <submittedName>
        <fullName evidence="6">DNA-binding transcriptional regulator, LacI/PurR family</fullName>
    </submittedName>
</protein>
<dbReference type="Pfam" id="PF00356">
    <property type="entry name" value="LacI"/>
    <property type="match status" value="1"/>
</dbReference>
<dbReference type="SMART" id="SM00354">
    <property type="entry name" value="HTH_LACI"/>
    <property type="match status" value="1"/>
</dbReference>
<dbReference type="GO" id="GO:0000976">
    <property type="term" value="F:transcription cis-regulatory region binding"/>
    <property type="evidence" value="ECO:0007669"/>
    <property type="project" value="TreeGrafter"/>
</dbReference>
<dbReference type="Proteomes" id="UP000199103">
    <property type="component" value="Chromosome I"/>
</dbReference>
<feature type="domain" description="HTH lacI-type" evidence="5">
    <location>
        <begin position="3"/>
        <end position="57"/>
    </location>
</feature>
<dbReference type="AlphaFoldDB" id="A0A1H2A8Q7"/>
<accession>A0A1H2A8Q7</accession>
<gene>
    <name evidence="6" type="ORF">SAMN04489812_5755</name>
</gene>
<feature type="region of interest" description="Disordered" evidence="4">
    <location>
        <begin position="322"/>
        <end position="356"/>
    </location>
</feature>
<organism evidence="6 7">
    <name type="scientific">Microlunatus soli</name>
    <dbReference type="NCBI Taxonomy" id="630515"/>
    <lineage>
        <taxon>Bacteria</taxon>
        <taxon>Bacillati</taxon>
        <taxon>Actinomycetota</taxon>
        <taxon>Actinomycetes</taxon>
        <taxon>Propionibacteriales</taxon>
        <taxon>Propionibacteriaceae</taxon>
        <taxon>Microlunatus</taxon>
    </lineage>
</organism>
<dbReference type="InterPro" id="IPR010982">
    <property type="entry name" value="Lambda_DNA-bd_dom_sf"/>
</dbReference>
<keyword evidence="3" id="KW-0804">Transcription</keyword>
<reference evidence="6 7" key="1">
    <citation type="submission" date="2016-10" db="EMBL/GenBank/DDBJ databases">
        <authorList>
            <person name="de Groot N.N."/>
        </authorList>
    </citation>
    <scope>NUCLEOTIDE SEQUENCE [LARGE SCALE GENOMIC DNA]</scope>
    <source>
        <strain evidence="6 7">DSM 21800</strain>
    </source>
</reference>
<evidence type="ECO:0000313" key="7">
    <source>
        <dbReference type="Proteomes" id="UP000199103"/>
    </source>
</evidence>
<dbReference type="STRING" id="630515.SAMN04489812_5755"/>
<dbReference type="PROSITE" id="PS00356">
    <property type="entry name" value="HTH_LACI_1"/>
    <property type="match status" value="1"/>
</dbReference>
<dbReference type="CDD" id="cd01392">
    <property type="entry name" value="HTH_LacI"/>
    <property type="match status" value="1"/>
</dbReference>
<dbReference type="Gene3D" id="1.10.260.40">
    <property type="entry name" value="lambda repressor-like DNA-binding domains"/>
    <property type="match status" value="1"/>
</dbReference>
<keyword evidence="7" id="KW-1185">Reference proteome</keyword>
<dbReference type="SUPFAM" id="SSF47413">
    <property type="entry name" value="lambda repressor-like DNA-binding domains"/>
    <property type="match status" value="1"/>
</dbReference>
<dbReference type="PANTHER" id="PTHR30146:SF109">
    <property type="entry name" value="HTH-TYPE TRANSCRIPTIONAL REGULATOR GALS"/>
    <property type="match status" value="1"/>
</dbReference>
<dbReference type="CDD" id="cd06267">
    <property type="entry name" value="PBP1_LacI_sugar_binding-like"/>
    <property type="match status" value="1"/>
</dbReference>
<dbReference type="RefSeq" id="WP_091530418.1">
    <property type="nucleotide sequence ID" value="NZ_LT629772.1"/>
</dbReference>
<dbReference type="GO" id="GO:0003700">
    <property type="term" value="F:DNA-binding transcription factor activity"/>
    <property type="evidence" value="ECO:0007669"/>
    <property type="project" value="TreeGrafter"/>
</dbReference>